<comment type="subcellular location">
    <subcellularLocation>
        <location evidence="1">Membrane</location>
        <topology evidence="1">Multi-pass membrane protein</topology>
    </subcellularLocation>
</comment>
<dbReference type="SMART" id="SM00679">
    <property type="entry name" value="CTNS"/>
    <property type="match status" value="2"/>
</dbReference>
<keyword evidence="8" id="KW-1185">Reference proteome</keyword>
<dbReference type="PANTHER" id="PTHR16201">
    <property type="entry name" value="SEVEN TRANSMEMBRANE PROTEIN 1-RELATED"/>
    <property type="match status" value="1"/>
</dbReference>
<feature type="transmembrane region" description="Helical" evidence="6">
    <location>
        <begin position="92"/>
        <end position="112"/>
    </location>
</feature>
<feature type="transmembrane region" description="Helical" evidence="6">
    <location>
        <begin position="124"/>
        <end position="146"/>
    </location>
</feature>
<organism evidence="7 8">
    <name type="scientific">Steinernema carpocapsae</name>
    <name type="common">Entomopathogenic nematode</name>
    <dbReference type="NCBI Taxonomy" id="34508"/>
    <lineage>
        <taxon>Eukaryota</taxon>
        <taxon>Metazoa</taxon>
        <taxon>Ecdysozoa</taxon>
        <taxon>Nematoda</taxon>
        <taxon>Chromadorea</taxon>
        <taxon>Rhabditida</taxon>
        <taxon>Tylenchina</taxon>
        <taxon>Panagrolaimomorpha</taxon>
        <taxon>Strongyloidoidea</taxon>
        <taxon>Steinernematidae</taxon>
        <taxon>Steinernema</taxon>
    </lineage>
</organism>
<dbReference type="AlphaFoldDB" id="A0A4U5NJD7"/>
<reference evidence="7 8" key="1">
    <citation type="journal article" date="2015" name="Genome Biol.">
        <title>Comparative genomics of Steinernema reveals deeply conserved gene regulatory networks.</title>
        <authorList>
            <person name="Dillman A.R."/>
            <person name="Macchietto M."/>
            <person name="Porter C.F."/>
            <person name="Rogers A."/>
            <person name="Williams B."/>
            <person name="Antoshechkin I."/>
            <person name="Lee M.M."/>
            <person name="Goodwin Z."/>
            <person name="Lu X."/>
            <person name="Lewis E.E."/>
            <person name="Goodrich-Blair H."/>
            <person name="Stock S.P."/>
            <person name="Adams B.J."/>
            <person name="Sternberg P.W."/>
            <person name="Mortazavi A."/>
        </authorList>
    </citation>
    <scope>NUCLEOTIDE SEQUENCE [LARGE SCALE GENOMIC DNA]</scope>
    <source>
        <strain evidence="7 8">ALL</strain>
    </source>
</reference>
<feature type="transmembrane region" description="Helical" evidence="6">
    <location>
        <begin position="30"/>
        <end position="48"/>
    </location>
</feature>
<evidence type="ECO:0000256" key="1">
    <source>
        <dbReference type="ARBA" id="ARBA00004141"/>
    </source>
</evidence>
<name>A0A4U5NJD7_STECR</name>
<keyword evidence="3 6" id="KW-1133">Transmembrane helix</keyword>
<evidence type="ECO:0000256" key="3">
    <source>
        <dbReference type="ARBA" id="ARBA00022989"/>
    </source>
</evidence>
<dbReference type="GO" id="GO:0015174">
    <property type="term" value="F:basic amino acid transmembrane transporter activity"/>
    <property type="evidence" value="ECO:0007669"/>
    <property type="project" value="TreeGrafter"/>
</dbReference>
<keyword evidence="2 6" id="KW-0812">Transmembrane</keyword>
<sequence length="265" mass="29457">MLQSTSPECPNGIPWINEHFSDCVDTHLKLLGFAVGLLSLFCWFLPTLPQLWNQFRSKTCDGLSFLFVLFWLLGDVSNMLGSVMTRQTATQILTGAYYIVQDVVLISQYVYYTKFYHKSTATRNLGRVISSFVILLPTVFFALYFLRSSPSSLGPLALVFTGAWRTSAPSDNFFLAFLKAHSHAIGYALGIISAACYFAGRVPQFLRNRRRRSCEGLSVLMLYIVVLGNLTYGSSVLLEADGWGYVLHHLPWLSAASAAAPSTPP</sequence>
<dbReference type="InterPro" id="IPR051415">
    <property type="entry name" value="LAAT-1"/>
</dbReference>
<dbReference type="STRING" id="34508.A0A4U5NJD7"/>
<dbReference type="OrthoDB" id="8048523at2759"/>
<evidence type="ECO:0000256" key="5">
    <source>
        <dbReference type="ARBA" id="ARBA00038039"/>
    </source>
</evidence>
<dbReference type="InterPro" id="IPR006603">
    <property type="entry name" value="PQ-loop_rpt"/>
</dbReference>
<accession>A0A4U5NJD7</accession>
<proteinExistence type="inferred from homology"/>
<dbReference type="Gene3D" id="1.20.1280.290">
    <property type="match status" value="2"/>
</dbReference>
<dbReference type="Proteomes" id="UP000298663">
    <property type="component" value="Unassembled WGS sequence"/>
</dbReference>
<protein>
    <submittedName>
        <fullName evidence="7">Uncharacterized protein</fullName>
    </submittedName>
</protein>
<dbReference type="EMBL" id="AZBU02000004">
    <property type="protein sequence ID" value="TKR82964.1"/>
    <property type="molecule type" value="Genomic_DNA"/>
</dbReference>
<evidence type="ECO:0000313" key="8">
    <source>
        <dbReference type="Proteomes" id="UP000298663"/>
    </source>
</evidence>
<reference evidence="7 8" key="2">
    <citation type="journal article" date="2019" name="G3 (Bethesda)">
        <title>Hybrid Assembly of the Genome of the Entomopathogenic Nematode Steinernema carpocapsae Identifies the X-Chromosome.</title>
        <authorList>
            <person name="Serra L."/>
            <person name="Macchietto M."/>
            <person name="Macias-Munoz A."/>
            <person name="McGill C.J."/>
            <person name="Rodriguez I.M."/>
            <person name="Rodriguez B."/>
            <person name="Murad R."/>
            <person name="Mortazavi A."/>
        </authorList>
    </citation>
    <scope>NUCLEOTIDE SEQUENCE [LARGE SCALE GENOMIC DNA]</scope>
    <source>
        <strain evidence="7 8">ALL</strain>
    </source>
</reference>
<feature type="transmembrane region" description="Helical" evidence="6">
    <location>
        <begin position="60"/>
        <end position="80"/>
    </location>
</feature>
<comment type="similarity">
    <text evidence="5">Belongs to the laat-1 family.</text>
</comment>
<feature type="transmembrane region" description="Helical" evidence="6">
    <location>
        <begin position="220"/>
        <end position="238"/>
    </location>
</feature>
<dbReference type="Pfam" id="PF04193">
    <property type="entry name" value="PQ-loop"/>
    <property type="match status" value="2"/>
</dbReference>
<evidence type="ECO:0000256" key="2">
    <source>
        <dbReference type="ARBA" id="ARBA00022692"/>
    </source>
</evidence>
<comment type="caution">
    <text evidence="7">The sequence shown here is derived from an EMBL/GenBank/DDBJ whole genome shotgun (WGS) entry which is preliminary data.</text>
</comment>
<feature type="transmembrane region" description="Helical" evidence="6">
    <location>
        <begin position="180"/>
        <end position="199"/>
    </location>
</feature>
<keyword evidence="4 6" id="KW-0472">Membrane</keyword>
<gene>
    <name evidence="7" type="ORF">L596_016631</name>
</gene>
<dbReference type="GO" id="GO:0098852">
    <property type="term" value="C:lytic vacuole membrane"/>
    <property type="evidence" value="ECO:0007669"/>
    <property type="project" value="UniProtKB-ARBA"/>
</dbReference>
<evidence type="ECO:0000256" key="6">
    <source>
        <dbReference type="SAM" id="Phobius"/>
    </source>
</evidence>
<dbReference type="FunFam" id="1.20.1280.290:FF:000009">
    <property type="entry name" value="PQ loop repeat family protein"/>
    <property type="match status" value="1"/>
</dbReference>
<evidence type="ECO:0000313" key="7">
    <source>
        <dbReference type="EMBL" id="TKR82964.1"/>
    </source>
</evidence>
<evidence type="ECO:0000256" key="4">
    <source>
        <dbReference type="ARBA" id="ARBA00023136"/>
    </source>
</evidence>
<dbReference type="PANTHER" id="PTHR16201:SF34">
    <property type="entry name" value="LYSOSOMAL AMINO ACID TRANSPORTER 1"/>
    <property type="match status" value="1"/>
</dbReference>